<evidence type="ECO:0000256" key="2">
    <source>
        <dbReference type="ARBA" id="ARBA00006898"/>
    </source>
</evidence>
<dbReference type="SUPFAM" id="SSF47819">
    <property type="entry name" value="HRDC-like"/>
    <property type="match status" value="1"/>
</dbReference>
<dbReference type="Gene3D" id="1.20.1250.40">
    <property type="match status" value="1"/>
</dbReference>
<dbReference type="Proteomes" id="UP000186176">
    <property type="component" value="Unassembled WGS sequence"/>
</dbReference>
<protein>
    <recommendedName>
        <fullName evidence="3">DNA-directed RNA polymerase III subunit RPC9</fullName>
    </recommendedName>
</protein>
<evidence type="ECO:0000256" key="5">
    <source>
        <dbReference type="ARBA" id="ARBA00023163"/>
    </source>
</evidence>
<reference evidence="7 8" key="1">
    <citation type="submission" date="2016-10" db="EMBL/GenBank/DDBJ databases">
        <title>Reductive evolution of mitochondrial metabolism and differential evolution of invasion-related proteins in Cryptosporidium.</title>
        <authorList>
            <person name="Liu S."/>
            <person name="Roellig D.M."/>
            <person name="Guo Y."/>
            <person name="Li N."/>
            <person name="Frace M.A."/>
            <person name="Tang K."/>
            <person name="Zhang L."/>
            <person name="Feng Y."/>
            <person name="Xiao L."/>
        </authorList>
    </citation>
    <scope>NUCLEOTIDE SEQUENCE [LARGE SCALE GENOMIC DNA]</scope>
    <source>
        <strain evidence="7">39726</strain>
    </source>
</reference>
<dbReference type="EMBL" id="LRBP01000006">
    <property type="protein sequence ID" value="OII74982.1"/>
    <property type="molecule type" value="Genomic_DNA"/>
</dbReference>
<name>A0A1J4MLB7_9CRYT</name>
<evidence type="ECO:0000256" key="4">
    <source>
        <dbReference type="ARBA" id="ARBA00022478"/>
    </source>
</evidence>
<dbReference type="InterPro" id="IPR038324">
    <property type="entry name" value="Rpb4/RPC9_sf"/>
</dbReference>
<keyword evidence="4" id="KW-0240">DNA-directed RNA polymerase</keyword>
<dbReference type="GO" id="GO:0006384">
    <property type="term" value="P:transcription initiation at RNA polymerase III promoter"/>
    <property type="evidence" value="ECO:0007669"/>
    <property type="project" value="InterPro"/>
</dbReference>
<dbReference type="OrthoDB" id="1746530at2759"/>
<keyword evidence="6" id="KW-0539">Nucleus</keyword>
<evidence type="ECO:0000313" key="7">
    <source>
        <dbReference type="EMBL" id="OII74982.1"/>
    </source>
</evidence>
<dbReference type="AlphaFoldDB" id="A0A1J4MLB7"/>
<dbReference type="PANTHER" id="PTHR15561:SF0">
    <property type="entry name" value="DNA-DIRECTED RNA POLYMERASE III SUBUNIT RPC9"/>
    <property type="match status" value="1"/>
</dbReference>
<evidence type="ECO:0000256" key="6">
    <source>
        <dbReference type="ARBA" id="ARBA00023242"/>
    </source>
</evidence>
<dbReference type="RefSeq" id="XP_028876112.1">
    <property type="nucleotide sequence ID" value="XM_029020105.1"/>
</dbReference>
<evidence type="ECO:0000313" key="8">
    <source>
        <dbReference type="Proteomes" id="UP000186176"/>
    </source>
</evidence>
<evidence type="ECO:0000256" key="3">
    <source>
        <dbReference type="ARBA" id="ARBA00016672"/>
    </source>
</evidence>
<keyword evidence="5" id="KW-0804">Transcription</keyword>
<proteinExistence type="inferred from homology"/>
<comment type="caution">
    <text evidence="7">The sequence shown here is derived from an EMBL/GenBank/DDBJ whole genome shotgun (WGS) entry which is preliminary data.</text>
</comment>
<evidence type="ECO:0000256" key="1">
    <source>
        <dbReference type="ARBA" id="ARBA00004123"/>
    </source>
</evidence>
<dbReference type="InterPro" id="IPR005574">
    <property type="entry name" value="Rpb4/RPC9"/>
</dbReference>
<comment type="subcellular location">
    <subcellularLocation>
        <location evidence="1">Nucleus</location>
    </subcellularLocation>
</comment>
<keyword evidence="8" id="KW-1185">Reference proteome</keyword>
<dbReference type="GeneID" id="39979884"/>
<dbReference type="GO" id="GO:0005666">
    <property type="term" value="C:RNA polymerase III complex"/>
    <property type="evidence" value="ECO:0007669"/>
    <property type="project" value="InterPro"/>
</dbReference>
<dbReference type="InterPro" id="IPR010997">
    <property type="entry name" value="HRDC-like_sf"/>
</dbReference>
<accession>A0A1J4MLB7</accession>
<gene>
    <name evidence="7" type="ORF">cubi_03092</name>
</gene>
<sequence length="134" mass="15911">MKPKPTTWVPLSSSEVYEAISNTEYDEIDKEFETSSLVFFKKSLKWYLEAFHSVHLIPQKEFFSLAESLYSKYDLSQQEVMQIIDIRPKKQVELHCIIPECEKRFSEEEIFQILKLVSEIPINQEEKQCSKEKL</sequence>
<dbReference type="GO" id="GO:0000166">
    <property type="term" value="F:nucleotide binding"/>
    <property type="evidence" value="ECO:0007669"/>
    <property type="project" value="InterPro"/>
</dbReference>
<dbReference type="InterPro" id="IPR038846">
    <property type="entry name" value="RPC9"/>
</dbReference>
<comment type="similarity">
    <text evidence="2">Belongs to the eukaryotic RPC9 RNA polymerase subunit family.</text>
</comment>
<organism evidence="7 8">
    <name type="scientific">Cryptosporidium ubiquitum</name>
    <dbReference type="NCBI Taxonomy" id="857276"/>
    <lineage>
        <taxon>Eukaryota</taxon>
        <taxon>Sar</taxon>
        <taxon>Alveolata</taxon>
        <taxon>Apicomplexa</taxon>
        <taxon>Conoidasida</taxon>
        <taxon>Coccidia</taxon>
        <taxon>Eucoccidiorida</taxon>
        <taxon>Eimeriorina</taxon>
        <taxon>Cryptosporidiidae</taxon>
        <taxon>Cryptosporidium</taxon>
    </lineage>
</organism>
<dbReference type="VEuPathDB" id="CryptoDB:cubi_03092"/>
<dbReference type="Pfam" id="PF03874">
    <property type="entry name" value="RNA_pol_Rpb4"/>
    <property type="match status" value="1"/>
</dbReference>
<dbReference type="PANTHER" id="PTHR15561">
    <property type="entry name" value="CALCITONIN GENE-RELATED PEPTIDE-RECEPTOR COMPONENT PROTEIN"/>
    <property type="match status" value="1"/>
</dbReference>